<proteinExistence type="predicted"/>
<dbReference type="Proteomes" id="UP000295146">
    <property type="component" value="Unassembled WGS sequence"/>
</dbReference>
<gene>
    <name evidence="1" type="ORF">EV653_4272</name>
</gene>
<keyword evidence="2" id="KW-1185">Reference proteome</keyword>
<sequence>MGSQSDTAPGTANANHQWVLVVRVGSSVSPRGTTMSMPRLTTAWIRKVNCS</sequence>
<evidence type="ECO:0000313" key="2">
    <source>
        <dbReference type="Proteomes" id="UP000295146"/>
    </source>
</evidence>
<name>A0A4R8C3B4_9ACTN</name>
<reference evidence="1 2" key="1">
    <citation type="submission" date="2019-03" db="EMBL/GenBank/DDBJ databases">
        <title>Genomic Encyclopedia of Type Strains, Phase III (KMG-III): the genomes of soil and plant-associated and newly described type strains.</title>
        <authorList>
            <person name="Whitman W."/>
        </authorList>
    </citation>
    <scope>NUCLEOTIDE SEQUENCE [LARGE SCALE GENOMIC DNA]</scope>
    <source>
        <strain evidence="1 2">VKM Ac-2573</strain>
    </source>
</reference>
<dbReference type="AlphaFoldDB" id="A0A4R8C3B4"/>
<evidence type="ECO:0000313" key="1">
    <source>
        <dbReference type="EMBL" id="TDW70236.1"/>
    </source>
</evidence>
<accession>A0A4R8C3B4</accession>
<protein>
    <submittedName>
        <fullName evidence="1">Uncharacterized protein</fullName>
    </submittedName>
</protein>
<comment type="caution">
    <text evidence="1">The sequence shown here is derived from an EMBL/GenBank/DDBJ whole genome shotgun (WGS) entry which is preliminary data.</text>
</comment>
<organism evidence="1 2">
    <name type="scientific">Kribbella pratensis</name>
    <dbReference type="NCBI Taxonomy" id="2512112"/>
    <lineage>
        <taxon>Bacteria</taxon>
        <taxon>Bacillati</taxon>
        <taxon>Actinomycetota</taxon>
        <taxon>Actinomycetes</taxon>
        <taxon>Propionibacteriales</taxon>
        <taxon>Kribbellaceae</taxon>
        <taxon>Kribbella</taxon>
    </lineage>
</organism>
<dbReference type="EMBL" id="SODP01000002">
    <property type="protein sequence ID" value="TDW70236.1"/>
    <property type="molecule type" value="Genomic_DNA"/>
</dbReference>